<feature type="compositionally biased region" description="Polar residues" evidence="1">
    <location>
        <begin position="82"/>
        <end position="91"/>
    </location>
</feature>
<dbReference type="Proteomes" id="UP000308197">
    <property type="component" value="Unassembled WGS sequence"/>
</dbReference>
<feature type="non-terminal residue" evidence="2">
    <location>
        <position position="530"/>
    </location>
</feature>
<accession>A0A5C3PL10</accession>
<protein>
    <recommendedName>
        <fullName evidence="4">C2H2-type domain-containing protein</fullName>
    </recommendedName>
</protein>
<keyword evidence="3" id="KW-1185">Reference proteome</keyword>
<dbReference type="InterPro" id="IPR041078">
    <property type="entry name" value="Plavaka"/>
</dbReference>
<gene>
    <name evidence="2" type="ORF">K466DRAFT_485132</name>
</gene>
<dbReference type="STRING" id="1314778.A0A5C3PL10"/>
<evidence type="ECO:0000256" key="1">
    <source>
        <dbReference type="SAM" id="MobiDB-lite"/>
    </source>
</evidence>
<feature type="compositionally biased region" description="Polar residues" evidence="1">
    <location>
        <begin position="52"/>
        <end position="74"/>
    </location>
</feature>
<dbReference type="EMBL" id="ML211051">
    <property type="protein sequence ID" value="TFK90236.1"/>
    <property type="molecule type" value="Genomic_DNA"/>
</dbReference>
<name>A0A5C3PL10_9APHY</name>
<dbReference type="Pfam" id="PF18759">
    <property type="entry name" value="Plavaka"/>
    <property type="match status" value="1"/>
</dbReference>
<dbReference type="AlphaFoldDB" id="A0A5C3PL10"/>
<reference evidence="2 3" key="1">
    <citation type="journal article" date="2019" name="Nat. Ecol. Evol.">
        <title>Megaphylogeny resolves global patterns of mushroom evolution.</title>
        <authorList>
            <person name="Varga T."/>
            <person name="Krizsan K."/>
            <person name="Foldi C."/>
            <person name="Dima B."/>
            <person name="Sanchez-Garcia M."/>
            <person name="Sanchez-Ramirez S."/>
            <person name="Szollosi G.J."/>
            <person name="Szarkandi J.G."/>
            <person name="Papp V."/>
            <person name="Albert L."/>
            <person name="Andreopoulos W."/>
            <person name="Angelini C."/>
            <person name="Antonin V."/>
            <person name="Barry K.W."/>
            <person name="Bougher N.L."/>
            <person name="Buchanan P."/>
            <person name="Buyck B."/>
            <person name="Bense V."/>
            <person name="Catcheside P."/>
            <person name="Chovatia M."/>
            <person name="Cooper J."/>
            <person name="Damon W."/>
            <person name="Desjardin D."/>
            <person name="Finy P."/>
            <person name="Geml J."/>
            <person name="Haridas S."/>
            <person name="Hughes K."/>
            <person name="Justo A."/>
            <person name="Karasinski D."/>
            <person name="Kautmanova I."/>
            <person name="Kiss B."/>
            <person name="Kocsube S."/>
            <person name="Kotiranta H."/>
            <person name="LaButti K.M."/>
            <person name="Lechner B.E."/>
            <person name="Liimatainen K."/>
            <person name="Lipzen A."/>
            <person name="Lukacs Z."/>
            <person name="Mihaltcheva S."/>
            <person name="Morgado L.N."/>
            <person name="Niskanen T."/>
            <person name="Noordeloos M.E."/>
            <person name="Ohm R.A."/>
            <person name="Ortiz-Santana B."/>
            <person name="Ovrebo C."/>
            <person name="Racz N."/>
            <person name="Riley R."/>
            <person name="Savchenko A."/>
            <person name="Shiryaev A."/>
            <person name="Soop K."/>
            <person name="Spirin V."/>
            <person name="Szebenyi C."/>
            <person name="Tomsovsky M."/>
            <person name="Tulloss R.E."/>
            <person name="Uehling J."/>
            <person name="Grigoriev I.V."/>
            <person name="Vagvolgyi C."/>
            <person name="Papp T."/>
            <person name="Martin F.M."/>
            <person name="Miettinen O."/>
            <person name="Hibbett D.S."/>
            <person name="Nagy L.G."/>
        </authorList>
    </citation>
    <scope>NUCLEOTIDE SEQUENCE [LARGE SCALE GENOMIC DNA]</scope>
    <source>
        <strain evidence="2 3">HHB13444</strain>
    </source>
</reference>
<proteinExistence type="predicted"/>
<evidence type="ECO:0008006" key="4">
    <source>
        <dbReference type="Google" id="ProtNLM"/>
    </source>
</evidence>
<sequence length="530" mass="59376">MSPTVCPNCSARLRSSTALPRHLGQIASCRHNARLSARQSAGRRKPQLPTRLPNTSSLLPPHSSQPGVSITNPTAHAGGDPSQATAPTDGTAQPEEPTSGHKYYRYPTVFEVQKAYRDALGLPAHAPFASEAEWEMAEFVIESGLTQGETDRLLKTRMYSHCRSTAPQAYRSFKDRDSFNKVVDSLPGPRAGWSLIEITVMGNVRDAKGEFMKEVLECWVRNPAELVADLMGNPEFAECIHFAPKEEFMDSDEDVRVLSDFVNTDWWKRVDIKKKHPGATIAPVILASDKTQLSTFSGDKQAWPVYLTIGNIDKDVRRKPSRRAVVLLGYLPVTKLHCFHESDRALQGYRVFHYAMRQMLAPLIDAGRTGIWMTCADGYVRHVFPLLAAYIADHPEQCLVCCTKENRCPTCLVERDKRGDLLTSCYRDPDATKAALQDPRSDAFSEAGLRDIPQPFWADLPYANIFNCIVPDLLHQLHKGVFMTHLVKWVSTGCEDELDARFARVPPYPGLRIFSKGISTISQWTGNEYR</sequence>
<feature type="region of interest" description="Disordered" evidence="1">
    <location>
        <begin position="35"/>
        <end position="104"/>
    </location>
</feature>
<evidence type="ECO:0000313" key="3">
    <source>
        <dbReference type="Proteomes" id="UP000308197"/>
    </source>
</evidence>
<evidence type="ECO:0000313" key="2">
    <source>
        <dbReference type="EMBL" id="TFK90236.1"/>
    </source>
</evidence>
<dbReference type="InParanoid" id="A0A5C3PL10"/>
<organism evidence="2 3">
    <name type="scientific">Polyporus arcularius HHB13444</name>
    <dbReference type="NCBI Taxonomy" id="1314778"/>
    <lineage>
        <taxon>Eukaryota</taxon>
        <taxon>Fungi</taxon>
        <taxon>Dikarya</taxon>
        <taxon>Basidiomycota</taxon>
        <taxon>Agaricomycotina</taxon>
        <taxon>Agaricomycetes</taxon>
        <taxon>Polyporales</taxon>
        <taxon>Polyporaceae</taxon>
        <taxon>Polyporus</taxon>
    </lineage>
</organism>